<comment type="catalytic activity">
    <reaction evidence="14 15">
        <text>FMN + ATP + H(+) = FAD + diphosphate</text>
        <dbReference type="Rhea" id="RHEA:17237"/>
        <dbReference type="ChEBI" id="CHEBI:15378"/>
        <dbReference type="ChEBI" id="CHEBI:30616"/>
        <dbReference type="ChEBI" id="CHEBI:33019"/>
        <dbReference type="ChEBI" id="CHEBI:57692"/>
        <dbReference type="ChEBI" id="CHEBI:58210"/>
        <dbReference type="EC" id="2.7.7.2"/>
    </reaction>
</comment>
<dbReference type="GO" id="GO:0003919">
    <property type="term" value="F:FMN adenylyltransferase activity"/>
    <property type="evidence" value="ECO:0007669"/>
    <property type="project" value="UniProtKB-UniRule"/>
</dbReference>
<dbReference type="InterPro" id="IPR023468">
    <property type="entry name" value="Riboflavin_kinase"/>
</dbReference>
<evidence type="ECO:0000256" key="12">
    <source>
        <dbReference type="ARBA" id="ARBA00023268"/>
    </source>
</evidence>
<keyword evidence="4 15" id="KW-0285">Flavoprotein</keyword>
<evidence type="ECO:0000313" key="18">
    <source>
        <dbReference type="Proteomes" id="UP000198517"/>
    </source>
</evidence>
<dbReference type="CDD" id="cd02064">
    <property type="entry name" value="FAD_synthetase_N"/>
    <property type="match status" value="1"/>
</dbReference>
<evidence type="ECO:0000256" key="13">
    <source>
        <dbReference type="ARBA" id="ARBA00047880"/>
    </source>
</evidence>
<keyword evidence="12" id="KW-0511">Multifunctional enzyme</keyword>
<feature type="domain" description="Riboflavin kinase" evidence="16">
    <location>
        <begin position="182"/>
        <end position="305"/>
    </location>
</feature>
<dbReference type="InterPro" id="IPR023465">
    <property type="entry name" value="Riboflavin_kinase_dom_sf"/>
</dbReference>
<dbReference type="EC" id="2.7.7.2" evidence="15"/>
<dbReference type="OrthoDB" id="9803667at2"/>
<evidence type="ECO:0000256" key="3">
    <source>
        <dbReference type="ARBA" id="ARBA00005201"/>
    </source>
</evidence>
<keyword evidence="9 15" id="KW-0418">Kinase</keyword>
<dbReference type="SUPFAM" id="SSF52374">
    <property type="entry name" value="Nucleotidylyl transferase"/>
    <property type="match status" value="1"/>
</dbReference>
<evidence type="ECO:0000256" key="6">
    <source>
        <dbReference type="ARBA" id="ARBA00022679"/>
    </source>
</evidence>
<dbReference type="GO" id="GO:0005524">
    <property type="term" value="F:ATP binding"/>
    <property type="evidence" value="ECO:0007669"/>
    <property type="project" value="UniProtKB-UniRule"/>
</dbReference>
<dbReference type="NCBIfam" id="NF004160">
    <property type="entry name" value="PRK05627.1-3"/>
    <property type="match status" value="1"/>
</dbReference>
<reference evidence="17 18" key="1">
    <citation type="submission" date="2016-10" db="EMBL/GenBank/DDBJ databases">
        <authorList>
            <person name="de Groot N.N."/>
        </authorList>
    </citation>
    <scope>NUCLEOTIDE SEQUENCE [LARGE SCALE GENOMIC DNA]</scope>
    <source>
        <strain evidence="17 18">DSM 24015</strain>
    </source>
</reference>
<dbReference type="Gene3D" id="3.40.50.620">
    <property type="entry name" value="HUPs"/>
    <property type="match status" value="1"/>
</dbReference>
<evidence type="ECO:0000256" key="9">
    <source>
        <dbReference type="ARBA" id="ARBA00022777"/>
    </source>
</evidence>
<dbReference type="PANTHER" id="PTHR22749:SF6">
    <property type="entry name" value="RIBOFLAVIN KINASE"/>
    <property type="match status" value="1"/>
</dbReference>
<name>A0A1G7FE68_9FLAO</name>
<dbReference type="STRING" id="1071918.SAMN05421544_12211"/>
<keyword evidence="18" id="KW-1185">Reference proteome</keyword>
<keyword evidence="7 15" id="KW-0548">Nucleotidyltransferase</keyword>
<dbReference type="NCBIfam" id="TIGR00083">
    <property type="entry name" value="ribF"/>
    <property type="match status" value="1"/>
</dbReference>
<dbReference type="GO" id="GO:0009398">
    <property type="term" value="P:FMN biosynthetic process"/>
    <property type="evidence" value="ECO:0007669"/>
    <property type="project" value="UniProtKB-UniRule"/>
</dbReference>
<comment type="pathway">
    <text evidence="3 15">Cofactor biosynthesis; FMN biosynthesis; FMN from riboflavin (ATP route): step 1/1.</text>
</comment>
<dbReference type="PANTHER" id="PTHR22749">
    <property type="entry name" value="RIBOFLAVIN KINASE/FMN ADENYLYLTRANSFERASE"/>
    <property type="match status" value="1"/>
</dbReference>
<dbReference type="Pfam" id="PF06574">
    <property type="entry name" value="FAD_syn"/>
    <property type="match status" value="1"/>
</dbReference>
<dbReference type="EMBL" id="FNAS01000022">
    <property type="protein sequence ID" value="SDE74208.1"/>
    <property type="molecule type" value="Genomic_DNA"/>
</dbReference>
<dbReference type="GO" id="GO:0009231">
    <property type="term" value="P:riboflavin biosynthetic process"/>
    <property type="evidence" value="ECO:0007669"/>
    <property type="project" value="InterPro"/>
</dbReference>
<dbReference type="Pfam" id="PF01687">
    <property type="entry name" value="Flavokinase"/>
    <property type="match status" value="1"/>
</dbReference>
<evidence type="ECO:0000259" key="16">
    <source>
        <dbReference type="SMART" id="SM00904"/>
    </source>
</evidence>
<dbReference type="FunFam" id="3.40.50.620:FF:000021">
    <property type="entry name" value="Riboflavin biosynthesis protein"/>
    <property type="match status" value="1"/>
</dbReference>
<dbReference type="PIRSF" id="PIRSF004491">
    <property type="entry name" value="FAD_Synth"/>
    <property type="match status" value="1"/>
</dbReference>
<dbReference type="AlphaFoldDB" id="A0A1G7FE68"/>
<evidence type="ECO:0000256" key="1">
    <source>
        <dbReference type="ARBA" id="ARBA00002121"/>
    </source>
</evidence>
<dbReference type="InterPro" id="IPR015864">
    <property type="entry name" value="FAD_synthase"/>
</dbReference>
<sequence length="308" mass="35254">MNIIINCSNYKKNVPLAISLGMFDGVHIGHQSIISKLKDIAKSRNLETALFSFWPHPRFFFNPKENLQLLNTIDEKTALMQNFGVQHLFLQPFDKEFRNLSGEDFIKTILVDRLNVKYLIIGHDHHFGKDRSGNYDLLKQLAPKYGFEIQQLGSIKLENQDVSSTKIRKALRNAKIKEANAMLGYHYNISGKVIHGKKLGRTIGFPTANIDYPADKLLPQKGAYIVETIVDGKSYKGMMSIGTNPTVNGTALTAEVYILNFDQDLYGKTISVNFREFLHEEIKFESIEMLIEKLKEDEKRTIQYDFSK</sequence>
<evidence type="ECO:0000313" key="17">
    <source>
        <dbReference type="EMBL" id="SDE74208.1"/>
    </source>
</evidence>
<dbReference type="InterPro" id="IPR015865">
    <property type="entry name" value="Riboflavin_kinase_bac/euk"/>
</dbReference>
<dbReference type="GO" id="GO:0006747">
    <property type="term" value="P:FAD biosynthetic process"/>
    <property type="evidence" value="ECO:0007669"/>
    <property type="project" value="UniProtKB-UniRule"/>
</dbReference>
<dbReference type="EC" id="2.7.1.26" evidence="15"/>
<evidence type="ECO:0000256" key="8">
    <source>
        <dbReference type="ARBA" id="ARBA00022741"/>
    </source>
</evidence>
<dbReference type="FunFam" id="2.40.30.30:FF:000003">
    <property type="entry name" value="Riboflavin biosynthesis protein"/>
    <property type="match status" value="1"/>
</dbReference>
<evidence type="ECO:0000256" key="14">
    <source>
        <dbReference type="ARBA" id="ARBA00049494"/>
    </source>
</evidence>
<proteinExistence type="inferred from homology"/>
<dbReference type="InterPro" id="IPR002606">
    <property type="entry name" value="Riboflavin_kinase_bac"/>
</dbReference>
<evidence type="ECO:0000256" key="11">
    <source>
        <dbReference type="ARBA" id="ARBA00022840"/>
    </source>
</evidence>
<keyword evidence="11 15" id="KW-0067">ATP-binding</keyword>
<dbReference type="SUPFAM" id="SSF82114">
    <property type="entry name" value="Riboflavin kinase-like"/>
    <property type="match status" value="1"/>
</dbReference>
<comment type="pathway">
    <text evidence="2 15">Cofactor biosynthesis; FAD biosynthesis; FAD from FMN: step 1/1.</text>
</comment>
<comment type="similarity">
    <text evidence="15">Belongs to the ribF family.</text>
</comment>
<evidence type="ECO:0000256" key="5">
    <source>
        <dbReference type="ARBA" id="ARBA00022643"/>
    </source>
</evidence>
<dbReference type="UniPathway" id="UPA00276">
    <property type="reaction ID" value="UER00406"/>
</dbReference>
<keyword evidence="8 15" id="KW-0547">Nucleotide-binding</keyword>
<gene>
    <name evidence="17" type="ORF">SAMN05421544_12211</name>
</gene>
<dbReference type="InterPro" id="IPR014729">
    <property type="entry name" value="Rossmann-like_a/b/a_fold"/>
</dbReference>
<protein>
    <recommendedName>
        <fullName evidence="15">Riboflavin biosynthesis protein</fullName>
    </recommendedName>
    <domain>
        <recommendedName>
            <fullName evidence="15">Riboflavin kinase</fullName>
            <ecNumber evidence="15">2.7.1.26</ecNumber>
        </recommendedName>
        <alternativeName>
            <fullName evidence="15">Flavokinase</fullName>
        </alternativeName>
    </domain>
    <domain>
        <recommendedName>
            <fullName evidence="15">FMN adenylyltransferase</fullName>
            <ecNumber evidence="15">2.7.7.2</ecNumber>
        </recommendedName>
        <alternativeName>
            <fullName evidence="15">FAD pyrophosphorylase</fullName>
        </alternativeName>
        <alternativeName>
            <fullName evidence="15">FAD synthase</fullName>
        </alternativeName>
    </domain>
</protein>
<evidence type="ECO:0000256" key="10">
    <source>
        <dbReference type="ARBA" id="ARBA00022827"/>
    </source>
</evidence>
<keyword evidence="10 15" id="KW-0274">FAD</keyword>
<organism evidence="17 18">
    <name type="scientific">Riemerella columbipharyngis</name>
    <dbReference type="NCBI Taxonomy" id="1071918"/>
    <lineage>
        <taxon>Bacteria</taxon>
        <taxon>Pseudomonadati</taxon>
        <taxon>Bacteroidota</taxon>
        <taxon>Flavobacteriia</taxon>
        <taxon>Flavobacteriales</taxon>
        <taxon>Weeksellaceae</taxon>
        <taxon>Riemerella</taxon>
    </lineage>
</organism>
<comment type="catalytic activity">
    <reaction evidence="13 15">
        <text>riboflavin + ATP = FMN + ADP + H(+)</text>
        <dbReference type="Rhea" id="RHEA:14357"/>
        <dbReference type="ChEBI" id="CHEBI:15378"/>
        <dbReference type="ChEBI" id="CHEBI:30616"/>
        <dbReference type="ChEBI" id="CHEBI:57986"/>
        <dbReference type="ChEBI" id="CHEBI:58210"/>
        <dbReference type="ChEBI" id="CHEBI:456216"/>
        <dbReference type="EC" id="2.7.1.26"/>
    </reaction>
</comment>
<dbReference type="Gene3D" id="2.40.30.30">
    <property type="entry name" value="Riboflavin kinase-like"/>
    <property type="match status" value="1"/>
</dbReference>
<evidence type="ECO:0000256" key="7">
    <source>
        <dbReference type="ARBA" id="ARBA00022695"/>
    </source>
</evidence>
<dbReference type="SMART" id="SM00904">
    <property type="entry name" value="Flavokinase"/>
    <property type="match status" value="1"/>
</dbReference>
<evidence type="ECO:0000256" key="15">
    <source>
        <dbReference type="PIRNR" id="PIRNR004491"/>
    </source>
</evidence>
<dbReference type="GO" id="GO:0008531">
    <property type="term" value="F:riboflavin kinase activity"/>
    <property type="evidence" value="ECO:0007669"/>
    <property type="project" value="UniProtKB-UniRule"/>
</dbReference>
<accession>A0A1G7FE68</accession>
<evidence type="ECO:0000256" key="2">
    <source>
        <dbReference type="ARBA" id="ARBA00004726"/>
    </source>
</evidence>
<keyword evidence="6 15" id="KW-0808">Transferase</keyword>
<comment type="function">
    <text evidence="1">Catalyzes the phosphorylation of riboflavin to FMN followed by the adenylation of FMN to FAD.</text>
</comment>
<keyword evidence="5 15" id="KW-0288">FMN</keyword>
<dbReference type="Proteomes" id="UP000198517">
    <property type="component" value="Unassembled WGS sequence"/>
</dbReference>
<dbReference type="NCBIfam" id="NF004162">
    <property type="entry name" value="PRK05627.1-5"/>
    <property type="match status" value="1"/>
</dbReference>
<dbReference type="UniPathway" id="UPA00277">
    <property type="reaction ID" value="UER00407"/>
</dbReference>
<evidence type="ECO:0000256" key="4">
    <source>
        <dbReference type="ARBA" id="ARBA00022630"/>
    </source>
</evidence>
<dbReference type="RefSeq" id="WP_092737884.1">
    <property type="nucleotide sequence ID" value="NZ_FNAS01000022.1"/>
</dbReference>